<feature type="domain" description="PAC" evidence="22">
    <location>
        <begin position="98"/>
        <end position="149"/>
    </location>
</feature>
<keyword evidence="10" id="KW-0067">ATP-binding</keyword>
<dbReference type="SMART" id="SM00448">
    <property type="entry name" value="REC"/>
    <property type="match status" value="1"/>
</dbReference>
<dbReference type="STRING" id="545695.TREAZ_0934"/>
<evidence type="ECO:0000256" key="5">
    <source>
        <dbReference type="ARBA" id="ARBA00022553"/>
    </source>
</evidence>
<evidence type="ECO:0000256" key="13">
    <source>
        <dbReference type="ARBA" id="ARBA00023136"/>
    </source>
</evidence>
<dbReference type="CDD" id="cd16922">
    <property type="entry name" value="HATPase_EvgS-ArcB-TorS-like"/>
    <property type="match status" value="1"/>
</dbReference>
<dbReference type="CDD" id="cd00130">
    <property type="entry name" value="PAS"/>
    <property type="match status" value="2"/>
</dbReference>
<dbReference type="PROSITE" id="PS50109">
    <property type="entry name" value="HIS_KIN"/>
    <property type="match status" value="1"/>
</dbReference>
<dbReference type="InterPro" id="IPR011006">
    <property type="entry name" value="CheY-like_superfamily"/>
</dbReference>
<evidence type="ECO:0000259" key="23">
    <source>
        <dbReference type="PROSITE" id="PS50894"/>
    </source>
</evidence>
<reference evidence="24 25" key="2">
    <citation type="journal article" date="2011" name="ISME J.">
        <title>RNA-seq reveals cooperative metabolic interactions between two termite-gut spirochete species in co-culture.</title>
        <authorList>
            <person name="Rosenthal A.Z."/>
            <person name="Matson E.G."/>
            <person name="Eldar A."/>
            <person name="Leadbetter J.R."/>
        </authorList>
    </citation>
    <scope>NUCLEOTIDE SEQUENCE [LARGE SCALE GENOMIC DNA]</scope>
    <source>
        <strain evidence="25">ATCC BAA-888 / DSM 13862 / ZAS-9</strain>
    </source>
</reference>
<keyword evidence="5 17" id="KW-0597">Phosphoprotein</keyword>
<dbReference type="GO" id="GO:0005886">
    <property type="term" value="C:plasma membrane"/>
    <property type="evidence" value="ECO:0007669"/>
    <property type="project" value="UniProtKB-SubCell"/>
</dbReference>
<dbReference type="SUPFAM" id="SSF52172">
    <property type="entry name" value="CheY-like"/>
    <property type="match status" value="1"/>
</dbReference>
<comment type="catalytic activity">
    <reaction evidence="1">
        <text>ATP + protein L-histidine = ADP + protein N-phospho-L-histidine.</text>
        <dbReference type="EC" id="2.7.13.3"/>
    </reaction>
</comment>
<dbReference type="PROSITE" id="PS50894">
    <property type="entry name" value="HPT"/>
    <property type="match status" value="1"/>
</dbReference>
<dbReference type="FunFam" id="3.30.565.10:FF:000010">
    <property type="entry name" value="Sensor histidine kinase RcsC"/>
    <property type="match status" value="1"/>
</dbReference>
<feature type="coiled-coil region" evidence="18">
    <location>
        <begin position="745"/>
        <end position="791"/>
    </location>
</feature>
<dbReference type="EMBL" id="CP001841">
    <property type="protein sequence ID" value="AEF82631.1"/>
    <property type="molecule type" value="Genomic_DNA"/>
</dbReference>
<gene>
    <name evidence="24" type="ordered locus">TREAZ_0934</name>
</gene>
<evidence type="ECO:0000313" key="24">
    <source>
        <dbReference type="EMBL" id="AEF82631.1"/>
    </source>
</evidence>
<dbReference type="InterPro" id="IPR003661">
    <property type="entry name" value="HisK_dim/P_dom"/>
</dbReference>
<dbReference type="RefSeq" id="WP_015711048.1">
    <property type="nucleotide sequence ID" value="NC_015577.1"/>
</dbReference>
<feature type="modified residue" description="4-aspartylphosphate" evidence="17">
    <location>
        <position position="592"/>
    </location>
</feature>
<dbReference type="CDD" id="cd00082">
    <property type="entry name" value="HisKA"/>
    <property type="match status" value="1"/>
</dbReference>
<proteinExistence type="predicted"/>
<feature type="domain" description="Histidine kinase" evidence="19">
    <location>
        <begin position="301"/>
        <end position="521"/>
    </location>
</feature>
<keyword evidence="8" id="KW-0547">Nucleotide-binding</keyword>
<evidence type="ECO:0000256" key="2">
    <source>
        <dbReference type="ARBA" id="ARBA00004651"/>
    </source>
</evidence>
<keyword evidence="9 24" id="KW-0418">Kinase</keyword>
<dbReference type="InterPro" id="IPR003594">
    <property type="entry name" value="HATPase_dom"/>
</dbReference>
<dbReference type="SUPFAM" id="SSF47384">
    <property type="entry name" value="Homodimeric domain of signal transducing histidine kinase"/>
    <property type="match status" value="1"/>
</dbReference>
<keyword evidence="6" id="KW-0808">Transferase</keyword>
<dbReference type="Gene3D" id="3.30.565.10">
    <property type="entry name" value="Histidine kinase-like ATPase, C-terminal domain"/>
    <property type="match status" value="1"/>
</dbReference>
<comment type="subcellular location">
    <subcellularLocation>
        <location evidence="2">Cell membrane</location>
        <topology evidence="2">Multi-pass membrane protein</topology>
    </subcellularLocation>
</comment>
<dbReference type="InterPro" id="IPR000700">
    <property type="entry name" value="PAS-assoc_C"/>
</dbReference>
<dbReference type="Gene3D" id="3.40.50.2300">
    <property type="match status" value="1"/>
</dbReference>
<evidence type="ECO:0000259" key="22">
    <source>
        <dbReference type="PROSITE" id="PS50113"/>
    </source>
</evidence>
<dbReference type="SUPFAM" id="SSF47226">
    <property type="entry name" value="Histidine-containing phosphotransfer domain, HPT domain"/>
    <property type="match status" value="1"/>
</dbReference>
<dbReference type="CDD" id="cd17546">
    <property type="entry name" value="REC_hyHK_CKI1_RcsC-like"/>
    <property type="match status" value="1"/>
</dbReference>
<dbReference type="SMART" id="SM00388">
    <property type="entry name" value="HisKA"/>
    <property type="match status" value="1"/>
</dbReference>
<dbReference type="InterPro" id="IPR036641">
    <property type="entry name" value="HPT_dom_sf"/>
</dbReference>
<dbReference type="InterPro" id="IPR001789">
    <property type="entry name" value="Sig_transdc_resp-reg_receiver"/>
</dbReference>
<evidence type="ECO:0000256" key="3">
    <source>
        <dbReference type="ARBA" id="ARBA00012438"/>
    </source>
</evidence>
<dbReference type="GO" id="GO:0000155">
    <property type="term" value="F:phosphorelay sensor kinase activity"/>
    <property type="evidence" value="ECO:0007669"/>
    <property type="project" value="InterPro"/>
</dbReference>
<keyword evidence="11" id="KW-1133">Transmembrane helix</keyword>
<feature type="domain" description="PAS" evidence="21">
    <location>
        <begin position="18"/>
        <end position="56"/>
    </location>
</feature>
<evidence type="ECO:0000256" key="18">
    <source>
        <dbReference type="SAM" id="Coils"/>
    </source>
</evidence>
<evidence type="ECO:0000256" key="17">
    <source>
        <dbReference type="PROSITE-ProRule" id="PRU00169"/>
    </source>
</evidence>
<dbReference type="Pfam" id="PF00512">
    <property type="entry name" value="HisKA"/>
    <property type="match status" value="1"/>
</dbReference>
<dbReference type="Pfam" id="PF01627">
    <property type="entry name" value="Hpt"/>
    <property type="match status" value="1"/>
</dbReference>
<accession>F5Y8V1</accession>
<evidence type="ECO:0000259" key="21">
    <source>
        <dbReference type="PROSITE" id="PS50112"/>
    </source>
</evidence>
<dbReference type="Pfam" id="PF08448">
    <property type="entry name" value="PAS_4"/>
    <property type="match status" value="2"/>
</dbReference>
<evidence type="ECO:0000256" key="7">
    <source>
        <dbReference type="ARBA" id="ARBA00022692"/>
    </source>
</evidence>
<dbReference type="PANTHER" id="PTHR45339">
    <property type="entry name" value="HYBRID SIGNAL TRANSDUCTION HISTIDINE KINASE J"/>
    <property type="match status" value="1"/>
</dbReference>
<dbReference type="GO" id="GO:0005524">
    <property type="term" value="F:ATP binding"/>
    <property type="evidence" value="ECO:0007669"/>
    <property type="project" value="UniProtKB-KW"/>
</dbReference>
<evidence type="ECO:0000256" key="16">
    <source>
        <dbReference type="PROSITE-ProRule" id="PRU00110"/>
    </source>
</evidence>
<dbReference type="PRINTS" id="PR00344">
    <property type="entry name" value="BCTRLSENSOR"/>
</dbReference>
<keyword evidence="7" id="KW-0812">Transmembrane</keyword>
<dbReference type="PROSITE" id="PS50112">
    <property type="entry name" value="PAS"/>
    <property type="match status" value="1"/>
</dbReference>
<evidence type="ECO:0000256" key="14">
    <source>
        <dbReference type="ARBA" id="ARBA00064003"/>
    </source>
</evidence>
<dbReference type="Gene3D" id="3.30.450.20">
    <property type="entry name" value="PAS domain"/>
    <property type="match status" value="2"/>
</dbReference>
<dbReference type="PROSITE" id="PS50110">
    <property type="entry name" value="RESPONSE_REGULATORY"/>
    <property type="match status" value="1"/>
</dbReference>
<dbReference type="SMART" id="SM00387">
    <property type="entry name" value="HATPase_c"/>
    <property type="match status" value="1"/>
</dbReference>
<dbReference type="InterPro" id="IPR013656">
    <property type="entry name" value="PAS_4"/>
</dbReference>
<feature type="domain" description="Response regulatory" evidence="20">
    <location>
        <begin position="543"/>
        <end position="660"/>
    </location>
</feature>
<dbReference type="InterPro" id="IPR005467">
    <property type="entry name" value="His_kinase_dom"/>
</dbReference>
<evidence type="ECO:0000256" key="12">
    <source>
        <dbReference type="ARBA" id="ARBA00023012"/>
    </source>
</evidence>
<keyword evidence="25" id="KW-1185">Reference proteome</keyword>
<dbReference type="EC" id="2.7.13.3" evidence="3"/>
<keyword evidence="13" id="KW-0472">Membrane</keyword>
<dbReference type="PROSITE" id="PS50113">
    <property type="entry name" value="PAC"/>
    <property type="match status" value="1"/>
</dbReference>
<dbReference type="InterPro" id="IPR008207">
    <property type="entry name" value="Sig_transdc_His_kin_Hpt_dom"/>
</dbReference>
<comment type="subunit">
    <text evidence="14">At low DSF concentrations, interacts with RpfF.</text>
</comment>
<dbReference type="Pfam" id="PF00072">
    <property type="entry name" value="Response_reg"/>
    <property type="match status" value="1"/>
</dbReference>
<keyword evidence="18" id="KW-0175">Coiled coil</keyword>
<organism evidence="24 25">
    <name type="scientific">Leadbettera azotonutricia (strain ATCC BAA-888 / DSM 13862 / ZAS-9)</name>
    <name type="common">Treponema azotonutricium</name>
    <dbReference type="NCBI Taxonomy" id="545695"/>
    <lineage>
        <taxon>Bacteria</taxon>
        <taxon>Pseudomonadati</taxon>
        <taxon>Spirochaetota</taxon>
        <taxon>Spirochaetia</taxon>
        <taxon>Spirochaetales</taxon>
        <taxon>Breznakiellaceae</taxon>
        <taxon>Leadbettera</taxon>
    </lineage>
</organism>
<evidence type="ECO:0000259" key="20">
    <source>
        <dbReference type="PROSITE" id="PS50110"/>
    </source>
</evidence>
<dbReference type="InterPro" id="IPR036890">
    <property type="entry name" value="HATPase_C_sf"/>
</dbReference>
<name>F5Y8V1_LEAAZ</name>
<dbReference type="Proteomes" id="UP000009222">
    <property type="component" value="Chromosome"/>
</dbReference>
<sequence length="877" mass="96890">MADEYKPSSARMAELLKGEKYLRLLLESSPEIILLLDENGRIAYCTDALLRLAGISGFAEISGKPFQHLYRMFGDEEFVRQAVLRFEKVKVGHKTVAKDISIDFSGKGENRMYTVQTAPMLDENGSFDGVLAMYYDTTDLRNAEADLRTHILLDATPLASTFWDDTGNMLDCNEEALRMFGVSNKSEYLNHLLDLSPEYQPDGSLSRVKMAAQDKEVMESGYLRTEWMHRTLSGEPLPVEVTLVRVPWKDSYGLATYCRDLRKIKATEQKVRDADERSRELEIQTRAAQVASKAKSQFLASMSHEIRTPMNAIIGMSDLMPTENLDKTQIGYLDDIKKMSRALLHIINDILDFSKIEAGKMELVPVHYNLMELYDNICSMGRFLAESKELEFRCSFDPDVPHVIFGDDTRLRQIITNLVNNAIKYTRKGFVEFQVQLTAKGGSNRLAFLVRDSGIGIKEENFSRLFKSFEQVDMEKNRGIVGTGLGLSITRNLVSLMEGEITVESEYGKGSVFTVLLPFVEGDSGKIENPGIAAFSIEAKGARVLVVDDNKINLKVAVAYLTRHNIQADTAAGGAAAIEMLMAQPYDLVFMDHMMPDMDGVEASRLIRAMGGFFATLPIIALSANAVAGARAFFIDAGMNDFISKPIDPGALNAMLLKWLPPEKVSVTEKPVEKKIEAQNDAVLDIKAGLHYAEDESVYCQLLADFKAGHDKDDEKIAALLEAGDFASAHRVAHTLKSTAAFIGAERLRKTAAAVEAELAEGSHKRAAVLLDALRTEFSALRAELRAHESDCPPPVPEREAGKLNKLAALDLAERLAPLLEAGNAGSLGLIGEIKETLAPLGPQAFRLAEQMEDFSFADALDTLDSLKQAVLSRGEI</sequence>
<protein>
    <recommendedName>
        <fullName evidence="15">Sensory/regulatory protein RpfC</fullName>
        <ecNumber evidence="3">2.7.13.3</ecNumber>
    </recommendedName>
</protein>
<reference evidence="25" key="1">
    <citation type="submission" date="2009-12" db="EMBL/GenBank/DDBJ databases">
        <title>Complete sequence of Treponema azotonutricium strain ZAS-9.</title>
        <authorList>
            <person name="Tetu S.G."/>
            <person name="Matson E."/>
            <person name="Ren Q."/>
            <person name="Seshadri R."/>
            <person name="Elbourne L."/>
            <person name="Hassan K.A."/>
            <person name="Durkin A."/>
            <person name="Radune D."/>
            <person name="Mohamoud Y."/>
            <person name="Shay R."/>
            <person name="Jin S."/>
            <person name="Zhang X."/>
            <person name="Lucey K."/>
            <person name="Ballor N.R."/>
            <person name="Ottesen E."/>
            <person name="Rosenthal R."/>
            <person name="Allen A."/>
            <person name="Leadbetter J.R."/>
            <person name="Paulsen I.T."/>
        </authorList>
    </citation>
    <scope>NUCLEOTIDE SEQUENCE [LARGE SCALE GENOMIC DNA]</scope>
    <source>
        <strain evidence="25">ATCC BAA-888 / DSM 13862 / ZAS-9</strain>
    </source>
</reference>
<dbReference type="eggNOG" id="COG0642">
    <property type="taxonomic scope" value="Bacteria"/>
</dbReference>
<keyword evidence="4" id="KW-1003">Cell membrane</keyword>
<evidence type="ECO:0000313" key="25">
    <source>
        <dbReference type="Proteomes" id="UP000009222"/>
    </source>
</evidence>
<feature type="modified residue" description="Phosphohistidine" evidence="16">
    <location>
        <position position="734"/>
    </location>
</feature>
<evidence type="ECO:0000256" key="11">
    <source>
        <dbReference type="ARBA" id="ARBA00022989"/>
    </source>
</evidence>
<dbReference type="SUPFAM" id="SSF55874">
    <property type="entry name" value="ATPase domain of HSP90 chaperone/DNA topoisomerase II/histidine kinase"/>
    <property type="match status" value="1"/>
</dbReference>
<evidence type="ECO:0000256" key="1">
    <source>
        <dbReference type="ARBA" id="ARBA00000085"/>
    </source>
</evidence>
<dbReference type="Gene3D" id="1.20.120.160">
    <property type="entry name" value="HPT domain"/>
    <property type="match status" value="1"/>
</dbReference>
<dbReference type="InterPro" id="IPR036097">
    <property type="entry name" value="HisK_dim/P_sf"/>
</dbReference>
<dbReference type="InterPro" id="IPR004358">
    <property type="entry name" value="Sig_transdc_His_kin-like_C"/>
</dbReference>
<evidence type="ECO:0000256" key="4">
    <source>
        <dbReference type="ARBA" id="ARBA00022475"/>
    </source>
</evidence>
<evidence type="ECO:0000256" key="10">
    <source>
        <dbReference type="ARBA" id="ARBA00022840"/>
    </source>
</evidence>
<evidence type="ECO:0000256" key="8">
    <source>
        <dbReference type="ARBA" id="ARBA00022741"/>
    </source>
</evidence>
<dbReference type="KEGG" id="taz:TREAZ_0934"/>
<keyword evidence="12" id="KW-0902">Two-component regulatory system</keyword>
<dbReference type="InterPro" id="IPR000014">
    <property type="entry name" value="PAS"/>
</dbReference>
<feature type="domain" description="HPt" evidence="23">
    <location>
        <begin position="695"/>
        <end position="788"/>
    </location>
</feature>
<evidence type="ECO:0000256" key="15">
    <source>
        <dbReference type="ARBA" id="ARBA00068150"/>
    </source>
</evidence>
<dbReference type="SUPFAM" id="SSF55785">
    <property type="entry name" value="PYP-like sensor domain (PAS domain)"/>
    <property type="match status" value="2"/>
</dbReference>
<dbReference type="AlphaFoldDB" id="F5Y8V1"/>
<dbReference type="SMART" id="SM00091">
    <property type="entry name" value="PAS"/>
    <property type="match status" value="2"/>
</dbReference>
<dbReference type="HOGENOM" id="CLU_000445_114_15_12"/>
<dbReference type="FunCoup" id="F5Y8V1">
    <property type="interactions" value="303"/>
</dbReference>
<dbReference type="NCBIfam" id="TIGR00229">
    <property type="entry name" value="sensory_box"/>
    <property type="match status" value="1"/>
</dbReference>
<dbReference type="Gene3D" id="1.10.287.130">
    <property type="match status" value="1"/>
</dbReference>
<evidence type="ECO:0000256" key="9">
    <source>
        <dbReference type="ARBA" id="ARBA00022777"/>
    </source>
</evidence>
<dbReference type="PANTHER" id="PTHR45339:SF1">
    <property type="entry name" value="HYBRID SIGNAL TRANSDUCTION HISTIDINE KINASE J"/>
    <property type="match status" value="1"/>
</dbReference>
<dbReference type="Pfam" id="PF02518">
    <property type="entry name" value="HATPase_c"/>
    <property type="match status" value="1"/>
</dbReference>
<evidence type="ECO:0000259" key="19">
    <source>
        <dbReference type="PROSITE" id="PS50109"/>
    </source>
</evidence>
<dbReference type="FunFam" id="1.10.287.130:FF:000002">
    <property type="entry name" value="Two-component osmosensing histidine kinase"/>
    <property type="match status" value="1"/>
</dbReference>
<dbReference type="InParanoid" id="F5Y8V1"/>
<evidence type="ECO:0000256" key="6">
    <source>
        <dbReference type="ARBA" id="ARBA00022679"/>
    </source>
</evidence>
<dbReference type="InterPro" id="IPR035965">
    <property type="entry name" value="PAS-like_dom_sf"/>
</dbReference>